<dbReference type="Pfam" id="PF00144">
    <property type="entry name" value="Beta-lactamase"/>
    <property type="match status" value="1"/>
</dbReference>
<dbReference type="InterPro" id="IPR050789">
    <property type="entry name" value="Diverse_Enzym_Activities"/>
</dbReference>
<dbReference type="EMBL" id="NAJO01000022">
    <property type="protein sequence ID" value="OQO04350.1"/>
    <property type="molecule type" value="Genomic_DNA"/>
</dbReference>
<evidence type="ECO:0000313" key="2">
    <source>
        <dbReference type="EMBL" id="OQO04350.1"/>
    </source>
</evidence>
<feature type="domain" description="Beta-lactamase-related" evidence="1">
    <location>
        <begin position="79"/>
        <end position="359"/>
    </location>
</feature>
<dbReference type="AlphaFoldDB" id="A0A1V8SZ52"/>
<name>A0A1V8SZ52_9PEZI</name>
<organism evidence="2 3">
    <name type="scientific">Cryoendolithus antarcticus</name>
    <dbReference type="NCBI Taxonomy" id="1507870"/>
    <lineage>
        <taxon>Eukaryota</taxon>
        <taxon>Fungi</taxon>
        <taxon>Dikarya</taxon>
        <taxon>Ascomycota</taxon>
        <taxon>Pezizomycotina</taxon>
        <taxon>Dothideomycetes</taxon>
        <taxon>Dothideomycetidae</taxon>
        <taxon>Cladosporiales</taxon>
        <taxon>Cladosporiaceae</taxon>
        <taxon>Cryoendolithus</taxon>
    </lineage>
</organism>
<dbReference type="Gene3D" id="3.40.710.10">
    <property type="entry name" value="DD-peptidase/beta-lactamase superfamily"/>
    <property type="match status" value="1"/>
</dbReference>
<dbReference type="PANTHER" id="PTHR43283:SF7">
    <property type="entry name" value="BETA-LACTAMASE-RELATED DOMAIN-CONTAINING PROTEIN"/>
    <property type="match status" value="1"/>
</dbReference>
<dbReference type="SUPFAM" id="SSF56601">
    <property type="entry name" value="beta-lactamase/transpeptidase-like"/>
    <property type="match status" value="1"/>
</dbReference>
<protein>
    <recommendedName>
        <fullName evidence="1">Beta-lactamase-related domain-containing protein</fullName>
    </recommendedName>
</protein>
<dbReference type="Proteomes" id="UP000192596">
    <property type="component" value="Unassembled WGS sequence"/>
</dbReference>
<gene>
    <name evidence="2" type="ORF">B0A48_10961</name>
</gene>
<dbReference type="InterPro" id="IPR012338">
    <property type="entry name" value="Beta-lactam/transpept-like"/>
</dbReference>
<sequence>MAAEEVKADLSNWRTHPYSEWGFANVDKILLTETIKKASQPSQTFEQGSKTLDSFSLKTRDGRTLDITGFLVESHTDGFLVLHNGELVHRFYAHGNNEKTKHIMMSMTKSVVGLVTGVLVDQGLVDPEAKIPIYLPELAKTSYKEVTIRHLLDMRSGIQYDDSSHEYRVAFGVSPLNEGEKATNFNDFLKTFNPPTIPPGGAFAYNSVNTDVLGLTLERVSGKKLVDLISEHIWKPIGAESDALMAVDSAGNPRGAGGMCATVLDLGRLGQALLSDSLVSKTWLDDILHGGDTGAFAAGSFAPLVSPFGDAKSTFAYRNCWTVSGKLGIMIGLGIHGQTLVVDRKNGIVLAKTSSQPDPVMMLASAVAGYLEIKRVLTESN</sequence>
<keyword evidence="3" id="KW-1185">Reference proteome</keyword>
<dbReference type="InterPro" id="IPR001466">
    <property type="entry name" value="Beta-lactam-related"/>
</dbReference>
<comment type="caution">
    <text evidence="2">The sequence shown here is derived from an EMBL/GenBank/DDBJ whole genome shotgun (WGS) entry which is preliminary data.</text>
</comment>
<dbReference type="PANTHER" id="PTHR43283">
    <property type="entry name" value="BETA-LACTAMASE-RELATED"/>
    <property type="match status" value="1"/>
</dbReference>
<dbReference type="InParanoid" id="A0A1V8SZ52"/>
<dbReference type="OrthoDB" id="5946976at2759"/>
<reference evidence="3" key="1">
    <citation type="submission" date="2017-03" db="EMBL/GenBank/DDBJ databases">
        <title>Genomes of endolithic fungi from Antarctica.</title>
        <authorList>
            <person name="Coleine C."/>
            <person name="Masonjones S."/>
            <person name="Stajich J.E."/>
        </authorList>
    </citation>
    <scope>NUCLEOTIDE SEQUENCE [LARGE SCALE GENOMIC DNA]</scope>
    <source>
        <strain evidence="3">CCFEE 5527</strain>
    </source>
</reference>
<accession>A0A1V8SZ52</accession>
<dbReference type="STRING" id="1507870.A0A1V8SZ52"/>
<evidence type="ECO:0000313" key="3">
    <source>
        <dbReference type="Proteomes" id="UP000192596"/>
    </source>
</evidence>
<evidence type="ECO:0000259" key="1">
    <source>
        <dbReference type="Pfam" id="PF00144"/>
    </source>
</evidence>
<proteinExistence type="predicted"/>